<dbReference type="InterPro" id="IPR000490">
    <property type="entry name" value="Glyco_hydro_17"/>
</dbReference>
<dbReference type="SUPFAM" id="SSF51445">
    <property type="entry name" value="(Trans)glycosidases"/>
    <property type="match status" value="1"/>
</dbReference>
<keyword evidence="7" id="KW-1185">Reference proteome</keyword>
<sequence length="176" mass="19196">MLMALLVPMRNNLQLALLGMDVHEKIKISASSSMAVLAIASPLSLAAFKPQILPHVKHVLRFLAHTGSAFMVNAYPYFAYASDPKGVVLDYALFSSKQGVKDTHIGFTYGSLFGAQIDAVHFAINAVGYKQHIPVIVSETGWPSNGDRNETGAMMQNVQIYNSNLISYSTCNTFRA</sequence>
<evidence type="ECO:0000256" key="4">
    <source>
        <dbReference type="RuleBase" id="RU004335"/>
    </source>
</evidence>
<evidence type="ECO:0000256" key="1">
    <source>
        <dbReference type="ARBA" id="ARBA00008773"/>
    </source>
</evidence>
<dbReference type="InterPro" id="IPR044965">
    <property type="entry name" value="Glyco_hydro_17_plant"/>
</dbReference>
<accession>A0A8T2U261</accession>
<evidence type="ECO:0008006" key="8">
    <source>
        <dbReference type="Google" id="ProtNLM"/>
    </source>
</evidence>
<dbReference type="OrthoDB" id="1929902at2759"/>
<dbReference type="GO" id="GO:0004553">
    <property type="term" value="F:hydrolase activity, hydrolyzing O-glycosyl compounds"/>
    <property type="evidence" value="ECO:0007669"/>
    <property type="project" value="InterPro"/>
</dbReference>
<reference evidence="6" key="1">
    <citation type="submission" date="2021-08" db="EMBL/GenBank/DDBJ databases">
        <title>WGS assembly of Ceratopteris richardii.</title>
        <authorList>
            <person name="Marchant D.B."/>
            <person name="Chen G."/>
            <person name="Jenkins J."/>
            <person name="Shu S."/>
            <person name="Leebens-Mack J."/>
            <person name="Grimwood J."/>
            <person name="Schmutz J."/>
            <person name="Soltis P."/>
            <person name="Soltis D."/>
            <person name="Chen Z.-H."/>
        </authorList>
    </citation>
    <scope>NUCLEOTIDE SEQUENCE</scope>
    <source>
        <strain evidence="6">Whitten #5841</strain>
        <tissue evidence="6">Leaf</tissue>
    </source>
</reference>
<keyword evidence="3 5" id="KW-0326">Glycosidase</keyword>
<comment type="caution">
    <text evidence="6">The sequence shown here is derived from an EMBL/GenBank/DDBJ whole genome shotgun (WGS) entry which is preliminary data.</text>
</comment>
<protein>
    <recommendedName>
        <fullName evidence="8">Glucan endo-1,3-beta-D-glucosidase</fullName>
    </recommendedName>
</protein>
<evidence type="ECO:0000256" key="3">
    <source>
        <dbReference type="ARBA" id="ARBA00023295"/>
    </source>
</evidence>
<evidence type="ECO:0000256" key="5">
    <source>
        <dbReference type="RuleBase" id="RU004336"/>
    </source>
</evidence>
<dbReference type="EMBL" id="CM035414">
    <property type="protein sequence ID" value="KAH7430191.1"/>
    <property type="molecule type" value="Genomic_DNA"/>
</dbReference>
<evidence type="ECO:0000256" key="2">
    <source>
        <dbReference type="ARBA" id="ARBA00022801"/>
    </source>
</evidence>
<dbReference type="PANTHER" id="PTHR32227">
    <property type="entry name" value="GLUCAN ENDO-1,3-BETA-GLUCOSIDASE BG1-RELATED-RELATED"/>
    <property type="match status" value="1"/>
</dbReference>
<dbReference type="PROSITE" id="PS00587">
    <property type="entry name" value="GLYCOSYL_HYDROL_F17"/>
    <property type="match status" value="1"/>
</dbReference>
<dbReference type="InterPro" id="IPR017853">
    <property type="entry name" value="GH"/>
</dbReference>
<dbReference type="Proteomes" id="UP000825935">
    <property type="component" value="Chromosome 9"/>
</dbReference>
<dbReference type="GO" id="GO:0005975">
    <property type="term" value="P:carbohydrate metabolic process"/>
    <property type="evidence" value="ECO:0007669"/>
    <property type="project" value="InterPro"/>
</dbReference>
<keyword evidence="2 5" id="KW-0378">Hydrolase</keyword>
<evidence type="ECO:0000313" key="7">
    <source>
        <dbReference type="Proteomes" id="UP000825935"/>
    </source>
</evidence>
<evidence type="ECO:0000313" key="6">
    <source>
        <dbReference type="EMBL" id="KAH7430191.1"/>
    </source>
</evidence>
<dbReference type="Pfam" id="PF00332">
    <property type="entry name" value="Glyco_hydro_17"/>
    <property type="match status" value="1"/>
</dbReference>
<name>A0A8T2U261_CERRI</name>
<dbReference type="Gene3D" id="3.20.20.80">
    <property type="entry name" value="Glycosidases"/>
    <property type="match status" value="1"/>
</dbReference>
<dbReference type="OMA" id="NEPIREC"/>
<organism evidence="6 7">
    <name type="scientific">Ceratopteris richardii</name>
    <name type="common">Triangle waterfern</name>
    <dbReference type="NCBI Taxonomy" id="49495"/>
    <lineage>
        <taxon>Eukaryota</taxon>
        <taxon>Viridiplantae</taxon>
        <taxon>Streptophyta</taxon>
        <taxon>Embryophyta</taxon>
        <taxon>Tracheophyta</taxon>
        <taxon>Polypodiopsida</taxon>
        <taxon>Polypodiidae</taxon>
        <taxon>Polypodiales</taxon>
        <taxon>Pteridineae</taxon>
        <taxon>Pteridaceae</taxon>
        <taxon>Parkerioideae</taxon>
        <taxon>Ceratopteris</taxon>
    </lineage>
</organism>
<gene>
    <name evidence="6" type="ORF">KP509_09G087600</name>
</gene>
<comment type="similarity">
    <text evidence="1 4">Belongs to the glycosyl hydrolase 17 family.</text>
</comment>
<proteinExistence type="inferred from homology"/>
<dbReference type="AlphaFoldDB" id="A0A8T2U261"/>